<proteinExistence type="inferred from homology"/>
<dbReference type="SFLD" id="SFLDG01150">
    <property type="entry name" value="Main.1:_Beta-like"/>
    <property type="match status" value="1"/>
</dbReference>
<dbReference type="AlphaFoldDB" id="A0A4Q1JZF6"/>
<dbReference type="OrthoDB" id="5740960at2"/>
<dbReference type="Proteomes" id="UP000289784">
    <property type="component" value="Unassembled WGS sequence"/>
</dbReference>
<evidence type="ECO:0000313" key="3">
    <source>
        <dbReference type="EMBL" id="RXR08547.1"/>
    </source>
</evidence>
<dbReference type="SUPFAM" id="SSF52833">
    <property type="entry name" value="Thioredoxin-like"/>
    <property type="match status" value="1"/>
</dbReference>
<dbReference type="PANTHER" id="PTHR44051">
    <property type="entry name" value="GLUTATHIONE S-TRANSFERASE-RELATED"/>
    <property type="match status" value="1"/>
</dbReference>
<dbReference type="PROSITE" id="PS50404">
    <property type="entry name" value="GST_NTER"/>
    <property type="match status" value="1"/>
</dbReference>
<evidence type="ECO:0000313" key="4">
    <source>
        <dbReference type="Proteomes" id="UP000289784"/>
    </source>
</evidence>
<dbReference type="InterPro" id="IPR036282">
    <property type="entry name" value="Glutathione-S-Trfase_C_sf"/>
</dbReference>
<organism evidence="3 4">
    <name type="scientific">Pseudoxanthomonas composti</name>
    <dbReference type="NCBI Taxonomy" id="2137479"/>
    <lineage>
        <taxon>Bacteria</taxon>
        <taxon>Pseudomonadati</taxon>
        <taxon>Pseudomonadota</taxon>
        <taxon>Gammaproteobacteria</taxon>
        <taxon>Lysobacterales</taxon>
        <taxon>Lysobacteraceae</taxon>
        <taxon>Pseudoxanthomonas</taxon>
    </lineage>
</organism>
<feature type="domain" description="GST N-terminal" evidence="2">
    <location>
        <begin position="3"/>
        <end position="84"/>
    </location>
</feature>
<reference evidence="3 4" key="1">
    <citation type="submission" date="2019-01" db="EMBL/GenBank/DDBJ databases">
        <title>Pseudoxanthomonas composti sp. nov., isolated from compost.</title>
        <authorList>
            <person name="Yang G."/>
        </authorList>
    </citation>
    <scope>NUCLEOTIDE SEQUENCE [LARGE SCALE GENOMIC DNA]</scope>
    <source>
        <strain evidence="3 4">GSS15</strain>
    </source>
</reference>
<dbReference type="SFLD" id="SFLDG00358">
    <property type="entry name" value="Main_(cytGST)"/>
    <property type="match status" value="1"/>
</dbReference>
<evidence type="ECO:0000256" key="1">
    <source>
        <dbReference type="RuleBase" id="RU003494"/>
    </source>
</evidence>
<dbReference type="SFLD" id="SFLDS00019">
    <property type="entry name" value="Glutathione_Transferase_(cytos"/>
    <property type="match status" value="1"/>
</dbReference>
<dbReference type="RefSeq" id="WP_129469438.1">
    <property type="nucleotide sequence ID" value="NZ_SAWZ01000001.1"/>
</dbReference>
<dbReference type="InterPro" id="IPR004046">
    <property type="entry name" value="GST_C"/>
</dbReference>
<dbReference type="InterPro" id="IPR040079">
    <property type="entry name" value="Glutathione_S-Trfase"/>
</dbReference>
<dbReference type="EMBL" id="SAWZ01000001">
    <property type="protein sequence ID" value="RXR08547.1"/>
    <property type="molecule type" value="Genomic_DNA"/>
</dbReference>
<sequence length="206" mass="22356">MSDRHITLFHAIPSRASGVLTLLEELGADYEVKLLDLKAGDNLKPDYLAVNPMGKVPAILHQGALVTEQVAIFIYLGDLYADAGLAPAIGDPLRGPYLRWLAFHGSCFEPALIDKALKREPAPRGMSPFVDADTVMQVVQDQLAAGDYLLGERFTVADVLWGSALGWLVGFGLVQATPEIARYLQRVTTRPAFERARQLDAARAGG</sequence>
<dbReference type="PANTHER" id="PTHR44051:SF21">
    <property type="entry name" value="GLUTATHIONE S-TRANSFERASE FAMILY PROTEIN"/>
    <property type="match status" value="1"/>
</dbReference>
<evidence type="ECO:0000259" key="2">
    <source>
        <dbReference type="PROSITE" id="PS50404"/>
    </source>
</evidence>
<protein>
    <submittedName>
        <fullName evidence="3">Glutathione S-transferase family protein</fullName>
    </submittedName>
</protein>
<accession>A0A4Q1JZF6</accession>
<keyword evidence="3" id="KW-0808">Transferase</keyword>
<dbReference type="InterPro" id="IPR036249">
    <property type="entry name" value="Thioredoxin-like_sf"/>
</dbReference>
<dbReference type="SUPFAM" id="SSF47616">
    <property type="entry name" value="GST C-terminal domain-like"/>
    <property type="match status" value="1"/>
</dbReference>
<dbReference type="CDD" id="cd03207">
    <property type="entry name" value="GST_C_8"/>
    <property type="match status" value="1"/>
</dbReference>
<dbReference type="Pfam" id="PF02798">
    <property type="entry name" value="GST_N"/>
    <property type="match status" value="1"/>
</dbReference>
<name>A0A4Q1JZF6_9GAMM</name>
<dbReference type="CDD" id="cd03046">
    <property type="entry name" value="GST_N_GTT1_like"/>
    <property type="match status" value="1"/>
</dbReference>
<dbReference type="Gene3D" id="3.40.30.10">
    <property type="entry name" value="Glutaredoxin"/>
    <property type="match status" value="1"/>
</dbReference>
<dbReference type="GO" id="GO:0016740">
    <property type="term" value="F:transferase activity"/>
    <property type="evidence" value="ECO:0007669"/>
    <property type="project" value="UniProtKB-KW"/>
</dbReference>
<dbReference type="Gene3D" id="1.20.1050.10">
    <property type="match status" value="1"/>
</dbReference>
<comment type="similarity">
    <text evidence="1">Belongs to the GST superfamily.</text>
</comment>
<dbReference type="InterPro" id="IPR004045">
    <property type="entry name" value="Glutathione_S-Trfase_N"/>
</dbReference>
<gene>
    <name evidence="3" type="ORF">EPA99_01640</name>
</gene>
<dbReference type="Pfam" id="PF00043">
    <property type="entry name" value="GST_C"/>
    <property type="match status" value="1"/>
</dbReference>
<comment type="caution">
    <text evidence="3">The sequence shown here is derived from an EMBL/GenBank/DDBJ whole genome shotgun (WGS) entry which is preliminary data.</text>
</comment>
<keyword evidence="4" id="KW-1185">Reference proteome</keyword>